<dbReference type="AlphaFoldDB" id="A0A4R6BW45"/>
<dbReference type="RefSeq" id="WP_133443234.1">
    <property type="nucleotide sequence ID" value="NZ_SCWB01000003.1"/>
</dbReference>
<comment type="caution">
    <text evidence="3">The sequence shown here is derived from an EMBL/GenBank/DDBJ whole genome shotgun (WGS) entry which is preliminary data.</text>
</comment>
<feature type="chain" id="PRO_5039094204" description="YtkA-like domain-containing protein" evidence="1">
    <location>
        <begin position="21"/>
        <end position="135"/>
    </location>
</feature>
<keyword evidence="1" id="KW-0732">Signal</keyword>
<evidence type="ECO:0000313" key="4">
    <source>
        <dbReference type="Proteomes" id="UP000294802"/>
    </source>
</evidence>
<reference evidence="3 4" key="1">
    <citation type="submission" date="2019-01" db="EMBL/GenBank/DDBJ databases">
        <title>Draft genome sequences of the type strains of six Macrococcus species.</title>
        <authorList>
            <person name="Mazhar S."/>
            <person name="Altermann E."/>
            <person name="Hill C."/>
            <person name="Mcauliffe O."/>
        </authorList>
    </citation>
    <scope>NUCLEOTIDE SEQUENCE [LARGE SCALE GENOMIC DNA]</scope>
    <source>
        <strain evidence="3 4">CCM4815</strain>
    </source>
</reference>
<dbReference type="Pfam" id="PF13115">
    <property type="entry name" value="YtkA"/>
    <property type="match status" value="1"/>
</dbReference>
<dbReference type="EMBL" id="SCWB01000003">
    <property type="protein sequence ID" value="TDM12624.1"/>
    <property type="molecule type" value="Genomic_DNA"/>
</dbReference>
<feature type="domain" description="YtkA-like" evidence="2">
    <location>
        <begin position="35"/>
        <end position="117"/>
    </location>
</feature>
<dbReference type="Proteomes" id="UP000294802">
    <property type="component" value="Unassembled WGS sequence"/>
</dbReference>
<keyword evidence="4" id="KW-1185">Reference proteome</keyword>
<dbReference type="Gene3D" id="2.60.40.10">
    <property type="entry name" value="Immunoglobulins"/>
    <property type="match status" value="1"/>
</dbReference>
<evidence type="ECO:0000256" key="1">
    <source>
        <dbReference type="SAM" id="SignalP"/>
    </source>
</evidence>
<gene>
    <name evidence="3" type="ORF">ERX29_03165</name>
</gene>
<dbReference type="OrthoDB" id="2679563at2"/>
<evidence type="ECO:0000313" key="3">
    <source>
        <dbReference type="EMBL" id="TDM12624.1"/>
    </source>
</evidence>
<proteinExistence type="predicted"/>
<protein>
    <recommendedName>
        <fullName evidence="2">YtkA-like domain-containing protein</fullName>
    </recommendedName>
</protein>
<dbReference type="InterPro" id="IPR013783">
    <property type="entry name" value="Ig-like_fold"/>
</dbReference>
<accession>A0A4R6BW45</accession>
<dbReference type="PROSITE" id="PS51257">
    <property type="entry name" value="PROKAR_LIPOPROTEIN"/>
    <property type="match status" value="1"/>
</dbReference>
<feature type="signal peptide" evidence="1">
    <location>
        <begin position="1"/>
        <end position="20"/>
    </location>
</feature>
<organism evidence="3 4">
    <name type="scientific">Macrococcus lamae</name>
    <dbReference type="NCBI Taxonomy" id="198484"/>
    <lineage>
        <taxon>Bacteria</taxon>
        <taxon>Bacillati</taxon>
        <taxon>Bacillota</taxon>
        <taxon>Bacilli</taxon>
        <taxon>Bacillales</taxon>
        <taxon>Staphylococcaceae</taxon>
        <taxon>Macrococcus</taxon>
    </lineage>
</organism>
<dbReference type="InterPro" id="IPR032693">
    <property type="entry name" value="YtkA-like_dom"/>
</dbReference>
<sequence length="135" mass="14585">MKKLISILIVLLFLSACDNGQSGHAGHHNSGSSEKLAPLKVSLTVPEKAQAGDKVDLKAKVTYGKDNVNDADEVMFEIIKDNKAKSSVKEKVAQAKAGVYTLKYSFDKPGTYTIISHVTAKNQHTMPDADIVISK</sequence>
<name>A0A4R6BW45_9STAP</name>
<evidence type="ECO:0000259" key="2">
    <source>
        <dbReference type="Pfam" id="PF13115"/>
    </source>
</evidence>